<dbReference type="SUPFAM" id="SSF88659">
    <property type="entry name" value="Sigma3 and sigma4 domains of RNA polymerase sigma factors"/>
    <property type="match status" value="1"/>
</dbReference>
<sequence length="171" mass="20189">MELMHAFQKYGGLLCNYAYSYLNNREEAEDVVQEVFLQLLETEKVFPCNDIAIKSYLLKSVRNSCLNILKKKKHFLFTADLTNYQVIDEEFASVDEDLIHNLQKEIFILAPQTQKIIVGIFYRKLTYKEIADELNISINTVKSLLESVIKKLRKNLNHNMKIILLFWYKKM</sequence>
<evidence type="ECO:0000256" key="5">
    <source>
        <dbReference type="ARBA" id="ARBA00023163"/>
    </source>
</evidence>
<dbReference type="InterPro" id="IPR036388">
    <property type="entry name" value="WH-like_DNA-bd_sf"/>
</dbReference>
<dbReference type="GO" id="GO:0016987">
    <property type="term" value="F:sigma factor activity"/>
    <property type="evidence" value="ECO:0007669"/>
    <property type="project" value="UniProtKB-KW"/>
</dbReference>
<evidence type="ECO:0000256" key="1">
    <source>
        <dbReference type="ARBA" id="ARBA00010641"/>
    </source>
</evidence>
<keyword evidence="5" id="KW-0804">Transcription</keyword>
<proteinExistence type="inferred from homology"/>
<feature type="domain" description="RNA polymerase sigma-70 region 4" evidence="7">
    <location>
        <begin position="109"/>
        <end position="154"/>
    </location>
</feature>
<dbReference type="Pfam" id="PF04542">
    <property type="entry name" value="Sigma70_r2"/>
    <property type="match status" value="1"/>
</dbReference>
<comment type="similarity">
    <text evidence="1">Belongs to the sigma-70 factor family. ECF subfamily.</text>
</comment>
<accession>A0A412WK21</accession>
<dbReference type="RefSeq" id="WP_118107851.1">
    <property type="nucleotide sequence ID" value="NZ_QRYW01000013.1"/>
</dbReference>
<evidence type="ECO:0000259" key="6">
    <source>
        <dbReference type="Pfam" id="PF04542"/>
    </source>
</evidence>
<dbReference type="Gene3D" id="1.10.1740.10">
    <property type="match status" value="1"/>
</dbReference>
<dbReference type="InterPro" id="IPR007627">
    <property type="entry name" value="RNA_pol_sigma70_r2"/>
</dbReference>
<protein>
    <submittedName>
        <fullName evidence="8">Sigma-70 family RNA polymerase sigma factor</fullName>
    </submittedName>
</protein>
<evidence type="ECO:0000259" key="7">
    <source>
        <dbReference type="Pfam" id="PF04545"/>
    </source>
</evidence>
<reference evidence="8 9" key="1">
    <citation type="submission" date="2018-08" db="EMBL/GenBank/DDBJ databases">
        <title>A genome reference for cultivated species of the human gut microbiota.</title>
        <authorList>
            <person name="Zou Y."/>
            <person name="Xue W."/>
            <person name="Luo G."/>
        </authorList>
    </citation>
    <scope>NUCLEOTIDE SEQUENCE [LARGE SCALE GENOMIC DNA]</scope>
    <source>
        <strain evidence="8 9">AF14-6AC</strain>
    </source>
</reference>
<dbReference type="Gene3D" id="1.10.10.10">
    <property type="entry name" value="Winged helix-like DNA-binding domain superfamily/Winged helix DNA-binding domain"/>
    <property type="match status" value="1"/>
</dbReference>
<dbReference type="InterPro" id="IPR039425">
    <property type="entry name" value="RNA_pol_sigma-70-like"/>
</dbReference>
<dbReference type="EMBL" id="QRYW01000013">
    <property type="protein sequence ID" value="RGV27558.1"/>
    <property type="molecule type" value="Genomic_DNA"/>
</dbReference>
<dbReference type="PANTHER" id="PTHR43133:SF46">
    <property type="entry name" value="RNA POLYMERASE SIGMA-70 FACTOR ECF SUBFAMILY"/>
    <property type="match status" value="1"/>
</dbReference>
<comment type="caution">
    <text evidence="8">The sequence shown here is derived from an EMBL/GenBank/DDBJ whole genome shotgun (WGS) entry which is preliminary data.</text>
</comment>
<dbReference type="AlphaFoldDB" id="A0A412WK21"/>
<dbReference type="InterPro" id="IPR007630">
    <property type="entry name" value="RNA_pol_sigma70_r4"/>
</dbReference>
<keyword evidence="4" id="KW-0238">DNA-binding</keyword>
<evidence type="ECO:0000313" key="9">
    <source>
        <dbReference type="Proteomes" id="UP000283426"/>
    </source>
</evidence>
<dbReference type="InterPro" id="IPR014284">
    <property type="entry name" value="RNA_pol_sigma-70_dom"/>
</dbReference>
<dbReference type="InterPro" id="IPR013324">
    <property type="entry name" value="RNA_pol_sigma_r3/r4-like"/>
</dbReference>
<dbReference type="InterPro" id="IPR013325">
    <property type="entry name" value="RNA_pol_sigma_r2"/>
</dbReference>
<gene>
    <name evidence="8" type="ORF">DWW24_07680</name>
</gene>
<evidence type="ECO:0000256" key="2">
    <source>
        <dbReference type="ARBA" id="ARBA00023015"/>
    </source>
</evidence>
<keyword evidence="3" id="KW-0731">Sigma factor</keyword>
<dbReference type="GO" id="GO:0003677">
    <property type="term" value="F:DNA binding"/>
    <property type="evidence" value="ECO:0007669"/>
    <property type="project" value="UniProtKB-KW"/>
</dbReference>
<dbReference type="CDD" id="cd06171">
    <property type="entry name" value="Sigma70_r4"/>
    <property type="match status" value="1"/>
</dbReference>
<evidence type="ECO:0000256" key="4">
    <source>
        <dbReference type="ARBA" id="ARBA00023125"/>
    </source>
</evidence>
<dbReference type="Proteomes" id="UP000283426">
    <property type="component" value="Unassembled WGS sequence"/>
</dbReference>
<dbReference type="SUPFAM" id="SSF88946">
    <property type="entry name" value="Sigma2 domain of RNA polymerase sigma factors"/>
    <property type="match status" value="1"/>
</dbReference>
<name>A0A412WK21_9BACT</name>
<evidence type="ECO:0000313" key="8">
    <source>
        <dbReference type="EMBL" id="RGV27558.1"/>
    </source>
</evidence>
<organism evidence="8 9">
    <name type="scientific">Odoribacter splanchnicus</name>
    <dbReference type="NCBI Taxonomy" id="28118"/>
    <lineage>
        <taxon>Bacteria</taxon>
        <taxon>Pseudomonadati</taxon>
        <taxon>Bacteroidota</taxon>
        <taxon>Bacteroidia</taxon>
        <taxon>Bacteroidales</taxon>
        <taxon>Odoribacteraceae</taxon>
        <taxon>Odoribacter</taxon>
    </lineage>
</organism>
<dbReference type="GO" id="GO:0006352">
    <property type="term" value="P:DNA-templated transcription initiation"/>
    <property type="evidence" value="ECO:0007669"/>
    <property type="project" value="InterPro"/>
</dbReference>
<keyword evidence="2" id="KW-0805">Transcription regulation</keyword>
<dbReference type="PANTHER" id="PTHR43133">
    <property type="entry name" value="RNA POLYMERASE ECF-TYPE SIGMA FACTO"/>
    <property type="match status" value="1"/>
</dbReference>
<dbReference type="NCBIfam" id="TIGR02937">
    <property type="entry name" value="sigma70-ECF"/>
    <property type="match status" value="1"/>
</dbReference>
<feature type="domain" description="RNA polymerase sigma-70 region 2" evidence="6">
    <location>
        <begin position="7"/>
        <end position="73"/>
    </location>
</feature>
<dbReference type="Pfam" id="PF04545">
    <property type="entry name" value="Sigma70_r4"/>
    <property type="match status" value="1"/>
</dbReference>
<evidence type="ECO:0000256" key="3">
    <source>
        <dbReference type="ARBA" id="ARBA00023082"/>
    </source>
</evidence>